<reference evidence="1" key="1">
    <citation type="submission" date="2020-05" db="EMBL/GenBank/DDBJ databases">
        <authorList>
            <person name="Chiriac C."/>
            <person name="Salcher M."/>
            <person name="Ghai R."/>
            <person name="Kavagutti S V."/>
        </authorList>
    </citation>
    <scope>NUCLEOTIDE SEQUENCE</scope>
</reference>
<protein>
    <recommendedName>
        <fullName evidence="2">RecT family protein</fullName>
    </recommendedName>
</protein>
<gene>
    <name evidence="1" type="ORF">UFOVP366_39</name>
</gene>
<evidence type="ECO:0000313" key="1">
    <source>
        <dbReference type="EMBL" id="CAB5222968.1"/>
    </source>
</evidence>
<accession>A0A6J7X1I7</accession>
<sequence length="309" mass="33245">MSNIEVSRQLSPAEVNWKTAQKIANTPFVPTAFRGKPEAVFAAILYGDELGLGPMQSLNSIHVIEGKPSMAPELMRALVARAGHRLDVKLASNDKVVLWGKRADNDSEATVEWSMKDAQQAGLAGRGAWKTYPRAMLLARATSELCRMIFADVVAGLSYTPEEASSIAGVEWNDTPVDPLQSAPAPVLTAAPPTTTPNAEPQQVTVEADWVEDPPYEPTIDWTEEFPGAEIQEAVVVQPAPSTMTNVATPKQIGMVRALLREWGVNAEEALSLASMQLGREITTLGTLTKGDASAFITYLKDNHPGGVV</sequence>
<proteinExistence type="predicted"/>
<evidence type="ECO:0008006" key="2">
    <source>
        <dbReference type="Google" id="ProtNLM"/>
    </source>
</evidence>
<name>A0A6J7X1I7_9CAUD</name>
<dbReference type="EMBL" id="LR798308">
    <property type="protein sequence ID" value="CAB5222968.1"/>
    <property type="molecule type" value="Genomic_DNA"/>
</dbReference>
<organism evidence="1">
    <name type="scientific">uncultured Caudovirales phage</name>
    <dbReference type="NCBI Taxonomy" id="2100421"/>
    <lineage>
        <taxon>Viruses</taxon>
        <taxon>Duplodnaviria</taxon>
        <taxon>Heunggongvirae</taxon>
        <taxon>Uroviricota</taxon>
        <taxon>Caudoviricetes</taxon>
        <taxon>Peduoviridae</taxon>
        <taxon>Maltschvirus</taxon>
        <taxon>Maltschvirus maltsch</taxon>
    </lineage>
</organism>